<dbReference type="AlphaFoldDB" id="A0A810N5N9"/>
<sequence>MPRRKSVPDEQILDDVLGLIEQVGGAPSFAAVAAASGLAPATLVQRFGTKEAMVAAALARAWDRLEARTERAVAAMAPGPEGAVDLLVELSGDYDGGGYVDGLVLLREDLRRSATRARGLAWLHRLETAVDAAIGGTGGADRPVGRLLVSLWQGELAWWGFAGQGRAGDHVRPRLEHLLRAVLPGAGPGPRPEPGHR</sequence>
<dbReference type="RefSeq" id="WP_212817825.1">
    <property type="nucleotide sequence ID" value="NZ_AP023359.1"/>
</dbReference>
<keyword evidence="2" id="KW-1185">Reference proteome</keyword>
<proteinExistence type="predicted"/>
<evidence type="ECO:0000313" key="2">
    <source>
        <dbReference type="Proteomes" id="UP000680866"/>
    </source>
</evidence>
<gene>
    <name evidence="1" type="ORF">Prubr_56380</name>
</gene>
<dbReference type="Gene3D" id="1.10.357.10">
    <property type="entry name" value="Tetracycline Repressor, domain 2"/>
    <property type="match status" value="1"/>
</dbReference>
<evidence type="ECO:0000313" key="1">
    <source>
        <dbReference type="EMBL" id="BCJ68617.1"/>
    </source>
</evidence>
<dbReference type="InterPro" id="IPR009057">
    <property type="entry name" value="Homeodomain-like_sf"/>
</dbReference>
<reference evidence="1" key="1">
    <citation type="submission" date="2020-08" db="EMBL/GenBank/DDBJ databases">
        <title>Whole genome shotgun sequence of Polymorphospora rubra NBRC 101157.</title>
        <authorList>
            <person name="Komaki H."/>
            <person name="Tamura T."/>
        </authorList>
    </citation>
    <scope>NUCLEOTIDE SEQUENCE</scope>
    <source>
        <strain evidence="1">NBRC 101157</strain>
    </source>
</reference>
<accession>A0A810N5N9</accession>
<protein>
    <submittedName>
        <fullName evidence="1">TetR family transcriptional regulator</fullName>
    </submittedName>
</protein>
<name>A0A810N5N9_9ACTN</name>
<dbReference type="Proteomes" id="UP000680866">
    <property type="component" value="Chromosome"/>
</dbReference>
<organism evidence="1 2">
    <name type="scientific">Polymorphospora rubra</name>
    <dbReference type="NCBI Taxonomy" id="338584"/>
    <lineage>
        <taxon>Bacteria</taxon>
        <taxon>Bacillati</taxon>
        <taxon>Actinomycetota</taxon>
        <taxon>Actinomycetes</taxon>
        <taxon>Micromonosporales</taxon>
        <taxon>Micromonosporaceae</taxon>
        <taxon>Polymorphospora</taxon>
    </lineage>
</organism>
<dbReference type="KEGG" id="pry:Prubr_56380"/>
<dbReference type="SUPFAM" id="SSF46689">
    <property type="entry name" value="Homeodomain-like"/>
    <property type="match status" value="1"/>
</dbReference>
<dbReference type="EMBL" id="AP023359">
    <property type="protein sequence ID" value="BCJ68617.1"/>
    <property type="molecule type" value="Genomic_DNA"/>
</dbReference>